<protein>
    <submittedName>
        <fullName evidence="1">Uncharacterized protein</fullName>
    </submittedName>
</protein>
<keyword evidence="2" id="KW-1185">Reference proteome</keyword>
<dbReference type="Proteomes" id="UP001268864">
    <property type="component" value="Unassembled WGS sequence"/>
</dbReference>
<name>A0ABU2FPL0_9EURY</name>
<dbReference type="EMBL" id="JAMQOS010000003">
    <property type="protein sequence ID" value="MDS0282691.1"/>
    <property type="molecule type" value="Genomic_DNA"/>
</dbReference>
<accession>A0ABU2FPL0</accession>
<organism evidence="1 2">
    <name type="scientific">Haloarcula onubensis</name>
    <dbReference type="NCBI Taxonomy" id="2950539"/>
    <lineage>
        <taxon>Archaea</taxon>
        <taxon>Methanobacteriati</taxon>
        <taxon>Methanobacteriota</taxon>
        <taxon>Stenosarchaea group</taxon>
        <taxon>Halobacteria</taxon>
        <taxon>Halobacteriales</taxon>
        <taxon>Haloarculaceae</taxon>
        <taxon>Haloarcula</taxon>
    </lineage>
</organism>
<evidence type="ECO:0000313" key="2">
    <source>
        <dbReference type="Proteomes" id="UP001268864"/>
    </source>
</evidence>
<gene>
    <name evidence="1" type="ORF">NDI86_11195</name>
</gene>
<dbReference type="RefSeq" id="WP_310900520.1">
    <property type="nucleotide sequence ID" value="NZ_JAMQOS010000003.1"/>
</dbReference>
<proteinExistence type="predicted"/>
<comment type="caution">
    <text evidence="1">The sequence shown here is derived from an EMBL/GenBank/DDBJ whole genome shotgun (WGS) entry which is preliminary data.</text>
</comment>
<sequence length="97" mass="10832">MPSQLTVKTVEQRGDHYDVSFRDADEFDGLETPDWATDLAESKVSGSEVRMGRDGTDDWFIQSVRVPADHVDSEGDASRKALEVATVISEHELYDSQ</sequence>
<reference evidence="1 2" key="1">
    <citation type="submission" date="2022-06" db="EMBL/GenBank/DDBJ databases">
        <title>Halomicroarcula sp. a new haloarchaeum isolate from saline soil.</title>
        <authorList>
            <person name="Strakova D."/>
            <person name="Galisteo C."/>
            <person name="Sanchez-Porro C."/>
            <person name="Ventosa A."/>
        </authorList>
    </citation>
    <scope>NUCLEOTIDE SEQUENCE [LARGE SCALE GENOMIC DNA]</scope>
    <source>
        <strain evidence="1 2">S3CR25-11</strain>
    </source>
</reference>
<evidence type="ECO:0000313" key="1">
    <source>
        <dbReference type="EMBL" id="MDS0282691.1"/>
    </source>
</evidence>